<sequence length="106" mass="11577">MTQQRTLIDDLAHVRSGDKGDTLILGVLAKGPEDFELLRERLDAADIAAHYSMDERSVTRQVLPATRALIFRLTGRLGGGVTGSTHLDGHGKSLSYHLLSLELPSR</sequence>
<organism evidence="2 3">
    <name type="scientific">Candidatus Nesterenkonia stercoripullorum</name>
    <dbReference type="NCBI Taxonomy" id="2838701"/>
    <lineage>
        <taxon>Bacteria</taxon>
        <taxon>Bacillati</taxon>
        <taxon>Actinomycetota</taxon>
        <taxon>Actinomycetes</taxon>
        <taxon>Micrococcales</taxon>
        <taxon>Micrococcaceae</taxon>
        <taxon>Nesterenkonia</taxon>
    </lineage>
</organism>
<dbReference type="InterPro" id="IPR056362">
    <property type="entry name" value="AtuA-like_ferredoxin_dom"/>
</dbReference>
<comment type="caution">
    <text evidence="2">The sequence shown here is derived from an EMBL/GenBank/DDBJ whole genome shotgun (WGS) entry which is preliminary data.</text>
</comment>
<reference evidence="2" key="1">
    <citation type="journal article" date="2021" name="PeerJ">
        <title>Extensive microbial diversity within the chicken gut microbiome revealed by metagenomics and culture.</title>
        <authorList>
            <person name="Gilroy R."/>
            <person name="Ravi A."/>
            <person name="Getino M."/>
            <person name="Pursley I."/>
            <person name="Horton D.L."/>
            <person name="Alikhan N.F."/>
            <person name="Baker D."/>
            <person name="Gharbi K."/>
            <person name="Hall N."/>
            <person name="Watson M."/>
            <person name="Adriaenssens E.M."/>
            <person name="Foster-Nyarko E."/>
            <person name="Jarju S."/>
            <person name="Secka A."/>
            <person name="Antonio M."/>
            <person name="Oren A."/>
            <person name="Chaudhuri R.R."/>
            <person name="La Ragione R."/>
            <person name="Hildebrand F."/>
            <person name="Pallen M.J."/>
        </authorList>
    </citation>
    <scope>NUCLEOTIDE SEQUENCE</scope>
    <source>
        <strain evidence="2">ChiHejej3B27-3195</strain>
    </source>
</reference>
<dbReference type="EMBL" id="DXGD01000466">
    <property type="protein sequence ID" value="HIX00954.1"/>
    <property type="molecule type" value="Genomic_DNA"/>
</dbReference>
<name>A0A9D2A8S1_9MICC</name>
<dbReference type="AlphaFoldDB" id="A0A9D2A8S1"/>
<feature type="domain" description="AtuA-like ferredoxin-fold" evidence="1">
    <location>
        <begin position="8"/>
        <end position="103"/>
    </location>
</feature>
<evidence type="ECO:0000313" key="3">
    <source>
        <dbReference type="Proteomes" id="UP000824151"/>
    </source>
</evidence>
<dbReference type="Proteomes" id="UP000824151">
    <property type="component" value="Unassembled WGS sequence"/>
</dbReference>
<dbReference type="Pfam" id="PF23544">
    <property type="entry name" value="AtuA_ferredoxin"/>
    <property type="match status" value="1"/>
</dbReference>
<proteinExistence type="predicted"/>
<reference evidence="2" key="2">
    <citation type="submission" date="2021-04" db="EMBL/GenBank/DDBJ databases">
        <authorList>
            <person name="Gilroy R."/>
        </authorList>
    </citation>
    <scope>NUCLEOTIDE SEQUENCE</scope>
    <source>
        <strain evidence="2">ChiHejej3B27-3195</strain>
    </source>
</reference>
<accession>A0A9D2A8S1</accession>
<evidence type="ECO:0000259" key="1">
    <source>
        <dbReference type="Pfam" id="PF23544"/>
    </source>
</evidence>
<evidence type="ECO:0000313" key="2">
    <source>
        <dbReference type="EMBL" id="HIX00954.1"/>
    </source>
</evidence>
<protein>
    <recommendedName>
        <fullName evidence="1">AtuA-like ferredoxin-fold domain-containing protein</fullName>
    </recommendedName>
</protein>
<gene>
    <name evidence="2" type="ORF">H9871_12525</name>
</gene>